<reference evidence="2" key="1">
    <citation type="journal article" date="2019" name="Int. J. Syst. Evol. Microbiol.">
        <title>The Global Catalogue of Microorganisms (GCM) 10K type strain sequencing project: providing services to taxonomists for standard genome sequencing and annotation.</title>
        <authorList>
            <consortium name="The Broad Institute Genomics Platform"/>
            <consortium name="The Broad Institute Genome Sequencing Center for Infectious Disease"/>
            <person name="Wu L."/>
            <person name="Ma J."/>
        </authorList>
    </citation>
    <scope>NUCLEOTIDE SEQUENCE [LARGE SCALE GENOMIC DNA]</scope>
    <source>
        <strain evidence="2">KCTC 42195</strain>
    </source>
</reference>
<dbReference type="EMBL" id="JBHRYH010000021">
    <property type="protein sequence ID" value="MFC3626640.1"/>
    <property type="molecule type" value="Genomic_DNA"/>
</dbReference>
<organism evidence="1 2">
    <name type="scientific">Vogesella amnigena</name>
    <dbReference type="NCBI Taxonomy" id="1507449"/>
    <lineage>
        <taxon>Bacteria</taxon>
        <taxon>Pseudomonadati</taxon>
        <taxon>Pseudomonadota</taxon>
        <taxon>Betaproteobacteria</taxon>
        <taxon>Neisseriales</taxon>
        <taxon>Chromobacteriaceae</taxon>
        <taxon>Vogesella</taxon>
    </lineage>
</organism>
<evidence type="ECO:0000313" key="2">
    <source>
        <dbReference type="Proteomes" id="UP001595636"/>
    </source>
</evidence>
<comment type="caution">
    <text evidence="1">The sequence shown here is derived from an EMBL/GenBank/DDBJ whole genome shotgun (WGS) entry which is preliminary data.</text>
</comment>
<accession>A0ABV7TV98</accession>
<proteinExistence type="predicted"/>
<keyword evidence="2" id="KW-1185">Reference proteome</keyword>
<evidence type="ECO:0000313" key="1">
    <source>
        <dbReference type="EMBL" id="MFC3626640.1"/>
    </source>
</evidence>
<dbReference type="RefSeq" id="WP_390279478.1">
    <property type="nucleotide sequence ID" value="NZ_JBHRYH010000021.1"/>
</dbReference>
<sequence>MKEVDEMQLLGKKLRTLTKVEAEAMFARFPALARVRENEESGMERLAISVFDHWLRNSSEWHLLDCAHGPERMARDRKWQAHWQALFDATEVYTVRTRGRWPHKQRLQLKQYRDRAFFLQQCRFNTFTEPRQLVLLPEFDCIYCESWDDTNVVFFHSRDKVQKLLDLAQACGLHCLSFAD</sequence>
<gene>
    <name evidence="1" type="ORF">ACFOKJ_10960</name>
</gene>
<name>A0ABV7TV98_9NEIS</name>
<dbReference type="Proteomes" id="UP001595636">
    <property type="component" value="Unassembled WGS sequence"/>
</dbReference>
<protein>
    <submittedName>
        <fullName evidence="1">Uncharacterized protein</fullName>
    </submittedName>
</protein>